<dbReference type="SUPFAM" id="SSF82866">
    <property type="entry name" value="Multidrug efflux transporter AcrB transmembrane domain"/>
    <property type="match status" value="2"/>
</dbReference>
<keyword evidence="3 6" id="KW-0812">Transmembrane</keyword>
<comment type="subcellular location">
    <subcellularLocation>
        <location evidence="1">Cell membrane</location>
        <topology evidence="1">Multi-pass membrane protein</topology>
    </subcellularLocation>
</comment>
<keyword evidence="5 6" id="KW-0472">Membrane</keyword>
<feature type="domain" description="Membrane transport protein MMPL" evidence="7">
    <location>
        <begin position="397"/>
        <end position="702"/>
    </location>
</feature>
<sequence>MPRTTLPTARIERVAAWSVRHRWWAIGGWFALVVLAVLAGAAVTGDGAPAHDPGESGRAQRVLDAQHGYSPAQESVLVTSGHRYDGVARAAADDLIGTLRRSGAVTGLADRARVSADGTAGLVTFQLAGPEERAGDHFDATVRVVREVGARHPGVRLAQAGDRSLSAAVDDSITADFGRAETISLPLTVVVLLIVFGSLVAAGIPVLLTLTTVAATFSLLTVVDQWIPINSAASSMVLLIGVAVGVDYSLFYLRRAREERAAGRDTATAVRTAAATSGRVVIVAGLTVLLCLCGLLLAGIDQFRGLTVGTAVAVGLAVLGSCTVLPALLALLGRHVDAVRIPVLRKRSDGSRVWSAIARAVVRRPAVAGGLAAVALAVLALPAFGLHLQDAAVTDSLPRSVPQVDAALRMQRAFPGAAAPARVVVWARDGGTADTPEVRRAVGALRARIPHSHGLLADPVTVVRVGRALVVRVPLAGSGTDPTSNRALAELRGTALPATLGRVGGVGWAVQGRTAFAYDFARTLAGRVPYVVGFVLVLAFVLLAWAFRSLVIPVVSIVLNLLSVGAALGVLTWVFQDGHLSGPLGFTAYGGVVSWLPLFDFVLLFGLSMDYHVFVLSRIRERVTAGVPPRAAIVDGVGRSAGVVSSAALLMTAVFAVFVVLTAIEYKMLGVGMAVAVLLDATVVRGVLLPAALALVGRRAWGRRAPAPAPPVRVGAGAS</sequence>
<dbReference type="GO" id="GO:0005886">
    <property type="term" value="C:plasma membrane"/>
    <property type="evidence" value="ECO:0007669"/>
    <property type="project" value="UniProtKB-SubCell"/>
</dbReference>
<evidence type="ECO:0000313" key="8">
    <source>
        <dbReference type="EMBL" id="GID10919.1"/>
    </source>
</evidence>
<protein>
    <submittedName>
        <fullName evidence="8">Exporter</fullName>
    </submittedName>
</protein>
<feature type="transmembrane region" description="Helical" evidence="6">
    <location>
        <begin position="23"/>
        <end position="43"/>
    </location>
</feature>
<keyword evidence="2" id="KW-1003">Cell membrane</keyword>
<dbReference type="PANTHER" id="PTHR33406:SF13">
    <property type="entry name" value="MEMBRANE PROTEIN YDFJ"/>
    <property type="match status" value="1"/>
</dbReference>
<evidence type="ECO:0000256" key="5">
    <source>
        <dbReference type="ARBA" id="ARBA00023136"/>
    </source>
</evidence>
<evidence type="ECO:0000313" key="9">
    <source>
        <dbReference type="Proteomes" id="UP000612808"/>
    </source>
</evidence>
<organism evidence="8 9">
    <name type="scientific">Actinocatenispora rupis</name>
    <dbReference type="NCBI Taxonomy" id="519421"/>
    <lineage>
        <taxon>Bacteria</taxon>
        <taxon>Bacillati</taxon>
        <taxon>Actinomycetota</taxon>
        <taxon>Actinomycetes</taxon>
        <taxon>Micromonosporales</taxon>
        <taxon>Micromonosporaceae</taxon>
        <taxon>Actinocatenispora</taxon>
    </lineage>
</organism>
<dbReference type="Pfam" id="PF03176">
    <property type="entry name" value="MMPL"/>
    <property type="match status" value="2"/>
</dbReference>
<accession>A0A8J3NCX6</accession>
<feature type="transmembrane region" description="Helical" evidence="6">
    <location>
        <begin position="595"/>
        <end position="616"/>
    </location>
</feature>
<feature type="transmembrane region" description="Helical" evidence="6">
    <location>
        <begin position="637"/>
        <end position="664"/>
    </location>
</feature>
<evidence type="ECO:0000256" key="2">
    <source>
        <dbReference type="ARBA" id="ARBA00022475"/>
    </source>
</evidence>
<feature type="transmembrane region" description="Helical" evidence="6">
    <location>
        <begin position="232"/>
        <end position="253"/>
    </location>
</feature>
<proteinExistence type="predicted"/>
<dbReference type="PANTHER" id="PTHR33406">
    <property type="entry name" value="MEMBRANE PROTEIN MJ1562-RELATED"/>
    <property type="match status" value="1"/>
</dbReference>
<dbReference type="Proteomes" id="UP000612808">
    <property type="component" value="Unassembled WGS sequence"/>
</dbReference>
<evidence type="ECO:0000256" key="3">
    <source>
        <dbReference type="ARBA" id="ARBA00022692"/>
    </source>
</evidence>
<feature type="transmembrane region" description="Helical" evidence="6">
    <location>
        <begin position="528"/>
        <end position="547"/>
    </location>
</feature>
<reference evidence="8" key="1">
    <citation type="submission" date="2021-01" db="EMBL/GenBank/DDBJ databases">
        <title>Whole genome shotgun sequence of Actinocatenispora rupis NBRC 107355.</title>
        <authorList>
            <person name="Komaki H."/>
            <person name="Tamura T."/>
        </authorList>
    </citation>
    <scope>NUCLEOTIDE SEQUENCE</scope>
    <source>
        <strain evidence="8">NBRC 107355</strain>
    </source>
</reference>
<dbReference type="InterPro" id="IPR004869">
    <property type="entry name" value="MMPL_dom"/>
</dbReference>
<feature type="domain" description="Membrane transport protein MMPL" evidence="7">
    <location>
        <begin position="76"/>
        <end position="366"/>
    </location>
</feature>
<evidence type="ECO:0000256" key="1">
    <source>
        <dbReference type="ARBA" id="ARBA00004651"/>
    </source>
</evidence>
<feature type="transmembrane region" description="Helical" evidence="6">
    <location>
        <begin position="554"/>
        <end position="575"/>
    </location>
</feature>
<feature type="transmembrane region" description="Helical" evidence="6">
    <location>
        <begin position="366"/>
        <end position="388"/>
    </location>
</feature>
<dbReference type="RefSeq" id="WP_203656542.1">
    <property type="nucleotide sequence ID" value="NZ_BAAAZM010000004.1"/>
</dbReference>
<feature type="transmembrane region" description="Helical" evidence="6">
    <location>
        <begin position="670"/>
        <end position="696"/>
    </location>
</feature>
<dbReference type="AlphaFoldDB" id="A0A8J3NCX6"/>
<evidence type="ECO:0000259" key="7">
    <source>
        <dbReference type="Pfam" id="PF03176"/>
    </source>
</evidence>
<evidence type="ECO:0000256" key="4">
    <source>
        <dbReference type="ARBA" id="ARBA00022989"/>
    </source>
</evidence>
<feature type="transmembrane region" description="Helical" evidence="6">
    <location>
        <begin position="280"/>
        <end position="300"/>
    </location>
</feature>
<dbReference type="InterPro" id="IPR050545">
    <property type="entry name" value="Mycobact_MmpL"/>
</dbReference>
<name>A0A8J3NCX6_9ACTN</name>
<evidence type="ECO:0000256" key="6">
    <source>
        <dbReference type="SAM" id="Phobius"/>
    </source>
</evidence>
<gene>
    <name evidence="8" type="ORF">Aru02nite_18080</name>
</gene>
<dbReference type="EMBL" id="BOMB01000010">
    <property type="protein sequence ID" value="GID10919.1"/>
    <property type="molecule type" value="Genomic_DNA"/>
</dbReference>
<comment type="caution">
    <text evidence="8">The sequence shown here is derived from an EMBL/GenBank/DDBJ whole genome shotgun (WGS) entry which is preliminary data.</text>
</comment>
<dbReference type="Gene3D" id="1.20.1640.10">
    <property type="entry name" value="Multidrug efflux transporter AcrB transmembrane domain"/>
    <property type="match status" value="2"/>
</dbReference>
<feature type="transmembrane region" description="Helical" evidence="6">
    <location>
        <begin position="306"/>
        <end position="332"/>
    </location>
</feature>
<feature type="transmembrane region" description="Helical" evidence="6">
    <location>
        <begin position="187"/>
        <end position="220"/>
    </location>
</feature>
<keyword evidence="9" id="KW-1185">Reference proteome</keyword>
<keyword evidence="4 6" id="KW-1133">Transmembrane helix</keyword>